<dbReference type="EMBL" id="CAJNOT010000434">
    <property type="protein sequence ID" value="CAF0980797.1"/>
    <property type="molecule type" value="Genomic_DNA"/>
</dbReference>
<name>A0A814FC07_9BILA</name>
<reference evidence="1" key="1">
    <citation type="submission" date="2021-02" db="EMBL/GenBank/DDBJ databases">
        <authorList>
            <person name="Nowell W R."/>
        </authorList>
    </citation>
    <scope>NUCLEOTIDE SEQUENCE</scope>
</reference>
<accession>A0A814FC07</accession>
<proteinExistence type="predicted"/>
<comment type="caution">
    <text evidence="1">The sequence shown here is derived from an EMBL/GenBank/DDBJ whole genome shotgun (WGS) entry which is preliminary data.</text>
</comment>
<evidence type="ECO:0000313" key="2">
    <source>
        <dbReference type="Proteomes" id="UP000663864"/>
    </source>
</evidence>
<evidence type="ECO:0000313" key="1">
    <source>
        <dbReference type="EMBL" id="CAF0980797.1"/>
    </source>
</evidence>
<gene>
    <name evidence="1" type="ORF">ZHD862_LOCUS11494</name>
</gene>
<dbReference type="PANTHER" id="PTHR46289">
    <property type="entry name" value="52 KDA REPRESSOR OF THE INHIBITOR OF THE PROTEIN KINASE-LIKE PROTEIN-RELATED"/>
    <property type="match status" value="1"/>
</dbReference>
<dbReference type="Proteomes" id="UP000663864">
    <property type="component" value="Unassembled WGS sequence"/>
</dbReference>
<protein>
    <submittedName>
        <fullName evidence="1">Uncharacterized protein</fullName>
    </submittedName>
</protein>
<sequence>MSRQLNLKESFANVKRRRYSNEDIASSTLSSLPPVCSTTSSSTTVSLSTSLTSTSSFLSQSISSPTEPITPSIFQLQTTISVFSPSKDSELSIVDEHNCTPTVFQSLSSNKVTATLKAHEQTQYHQYSTNQANEFITRHINPNLDVDFLLNVTDQHQQNEYKKILFNIVKCILFLAGQNLALRGHSDDGLPWIDKQSAIIIFRQLFGSILIILEYLSIHGDSETSALSGAYHKSISSDIEFITSLIVVSRVFALTKPYTENLQSPTCDLVQCYDKIEELALYLTELLNDDNIDKLYDDLIQFSTQHDISFVLSRRKKITPRAFFESIYQAFISSTIDELGPRFSTHQKLAVKI</sequence>
<dbReference type="InterPro" id="IPR052958">
    <property type="entry name" value="IFN-induced_PKR_regulator"/>
</dbReference>
<organism evidence="1 2">
    <name type="scientific">Rotaria sordida</name>
    <dbReference type="NCBI Taxonomy" id="392033"/>
    <lineage>
        <taxon>Eukaryota</taxon>
        <taxon>Metazoa</taxon>
        <taxon>Spiralia</taxon>
        <taxon>Gnathifera</taxon>
        <taxon>Rotifera</taxon>
        <taxon>Eurotatoria</taxon>
        <taxon>Bdelloidea</taxon>
        <taxon>Philodinida</taxon>
        <taxon>Philodinidae</taxon>
        <taxon>Rotaria</taxon>
    </lineage>
</organism>
<dbReference type="PANTHER" id="PTHR46289:SF17">
    <property type="entry name" value="HAT C-TERMINAL DIMERISATION DOMAIN-CONTAINING PROTEIN"/>
    <property type="match status" value="1"/>
</dbReference>
<dbReference type="AlphaFoldDB" id="A0A814FC07"/>